<dbReference type="PANTHER" id="PTHR45339:SF1">
    <property type="entry name" value="HYBRID SIGNAL TRANSDUCTION HISTIDINE KINASE J"/>
    <property type="match status" value="1"/>
</dbReference>
<dbReference type="CDD" id="cd00088">
    <property type="entry name" value="HPT"/>
    <property type="match status" value="1"/>
</dbReference>
<dbReference type="SUPFAM" id="SSF47226">
    <property type="entry name" value="Histidine-containing phosphotransfer domain, HPT domain"/>
    <property type="match status" value="1"/>
</dbReference>
<dbReference type="InterPro" id="IPR003661">
    <property type="entry name" value="HisK_dim/P_dom"/>
</dbReference>
<dbReference type="InterPro" id="IPR003018">
    <property type="entry name" value="GAF"/>
</dbReference>
<keyword evidence="14" id="KW-0472">Membrane</keyword>
<dbReference type="OrthoDB" id="134768at2"/>
<dbReference type="Gene3D" id="3.30.565.10">
    <property type="entry name" value="Histidine kinase-like ATPase, C-terminal domain"/>
    <property type="match status" value="1"/>
</dbReference>
<dbReference type="SMART" id="SM00388">
    <property type="entry name" value="HisKA"/>
    <property type="match status" value="1"/>
</dbReference>
<dbReference type="PROSITE" id="PS50110">
    <property type="entry name" value="RESPONSE_REGULATORY"/>
    <property type="match status" value="1"/>
</dbReference>
<dbReference type="InterPro" id="IPR036641">
    <property type="entry name" value="HPT_dom_sf"/>
</dbReference>
<keyword evidence="10" id="KW-0418">Kinase</keyword>
<dbReference type="Pfam" id="PF00512">
    <property type="entry name" value="HisKA"/>
    <property type="match status" value="1"/>
</dbReference>
<dbReference type="Pfam" id="PF01590">
    <property type="entry name" value="GAF"/>
    <property type="match status" value="1"/>
</dbReference>
<dbReference type="InterPro" id="IPR003594">
    <property type="entry name" value="HATPase_dom"/>
</dbReference>
<protein>
    <recommendedName>
        <fullName evidence="17">Circadian input-output histidine kinase CikA</fullName>
        <ecNumber evidence="4">2.7.13.3</ecNumber>
    </recommendedName>
    <alternativeName>
        <fullName evidence="16">Sensory/regulatory protein RpfC</fullName>
    </alternativeName>
</protein>
<evidence type="ECO:0000256" key="11">
    <source>
        <dbReference type="ARBA" id="ARBA00022840"/>
    </source>
</evidence>
<feature type="coiled-coil region" evidence="20">
    <location>
        <begin position="16"/>
        <end position="43"/>
    </location>
</feature>
<dbReference type="SMART" id="SM00073">
    <property type="entry name" value="HPT"/>
    <property type="match status" value="1"/>
</dbReference>
<evidence type="ECO:0000256" key="2">
    <source>
        <dbReference type="ARBA" id="ARBA00004651"/>
    </source>
</evidence>
<comment type="subunit">
    <text evidence="15">At low DSF concentrations, interacts with RpfF.</text>
</comment>
<dbReference type="Gene3D" id="3.40.50.2300">
    <property type="match status" value="1"/>
</dbReference>
<feature type="modified residue" description="Phosphohistidine" evidence="18">
    <location>
        <position position="1023"/>
    </location>
</feature>
<evidence type="ECO:0000256" key="16">
    <source>
        <dbReference type="ARBA" id="ARBA00068150"/>
    </source>
</evidence>
<keyword evidence="9" id="KW-0547">Nucleotide-binding</keyword>
<evidence type="ECO:0000256" key="19">
    <source>
        <dbReference type="PROSITE-ProRule" id="PRU00169"/>
    </source>
</evidence>
<dbReference type="SUPFAM" id="SSF55781">
    <property type="entry name" value="GAF domain-like"/>
    <property type="match status" value="2"/>
</dbReference>
<comment type="subcellular location">
    <subcellularLocation>
        <location evidence="2">Cell membrane</location>
        <topology evidence="2">Multi-pass membrane protein</topology>
    </subcellularLocation>
</comment>
<dbReference type="SUPFAM" id="SSF55874">
    <property type="entry name" value="ATPase domain of HSP90 chaperone/DNA topoisomerase II/histidine kinase"/>
    <property type="match status" value="1"/>
</dbReference>
<dbReference type="InterPro" id="IPR036890">
    <property type="entry name" value="HATPase_C_sf"/>
</dbReference>
<evidence type="ECO:0000313" key="25">
    <source>
        <dbReference type="EMBL" id="PDW00006.1"/>
    </source>
</evidence>
<feature type="modified residue" description="4-aspartylphosphate" evidence="19">
    <location>
        <position position="822"/>
    </location>
</feature>
<reference evidence="25 26" key="1">
    <citation type="submission" date="2016-05" db="EMBL/GenBank/DDBJ databases">
        <authorList>
            <person name="Lavstsen T."/>
            <person name="Jespersen J.S."/>
        </authorList>
    </citation>
    <scope>NUCLEOTIDE SEQUENCE [LARGE SCALE GENOMIC DNA]</scope>
    <source>
        <strain evidence="25 26">B7-9</strain>
    </source>
</reference>
<dbReference type="Pfam" id="PF01627">
    <property type="entry name" value="Hpt"/>
    <property type="match status" value="1"/>
</dbReference>
<keyword evidence="20" id="KW-0175">Coiled coil</keyword>
<comment type="catalytic activity">
    <reaction evidence="1">
        <text>ATP + protein L-histidine = ADP + protein N-phospho-L-histidine.</text>
        <dbReference type="EC" id="2.7.13.3"/>
    </reaction>
</comment>
<keyword evidence="26" id="KW-1185">Reference proteome</keyword>
<feature type="domain" description="HPt" evidence="24">
    <location>
        <begin position="984"/>
        <end position="1081"/>
    </location>
</feature>
<evidence type="ECO:0000313" key="26">
    <source>
        <dbReference type="Proteomes" id="UP000220922"/>
    </source>
</evidence>
<comment type="caution">
    <text evidence="25">The sequence shown here is derived from an EMBL/GenBank/DDBJ whole genome shotgun (WGS) entry which is preliminary data.</text>
</comment>
<dbReference type="CDD" id="cd16922">
    <property type="entry name" value="HATPase_EvgS-ArcB-TorS-like"/>
    <property type="match status" value="1"/>
</dbReference>
<evidence type="ECO:0000256" key="5">
    <source>
        <dbReference type="ARBA" id="ARBA00022475"/>
    </source>
</evidence>
<feature type="domain" description="Histidine kinase" evidence="22">
    <location>
        <begin position="378"/>
        <end position="613"/>
    </location>
</feature>
<dbReference type="FunFam" id="1.10.287.130:FF:000002">
    <property type="entry name" value="Two-component osmosensing histidine kinase"/>
    <property type="match status" value="1"/>
</dbReference>
<dbReference type="Gene3D" id="1.20.120.160">
    <property type="entry name" value="HPT domain"/>
    <property type="match status" value="1"/>
</dbReference>
<dbReference type="PROSITE" id="PS50894">
    <property type="entry name" value="HPT"/>
    <property type="match status" value="1"/>
</dbReference>
<evidence type="ECO:0000256" key="9">
    <source>
        <dbReference type="ARBA" id="ARBA00022741"/>
    </source>
</evidence>
<dbReference type="GO" id="GO:0005886">
    <property type="term" value="C:plasma membrane"/>
    <property type="evidence" value="ECO:0007669"/>
    <property type="project" value="UniProtKB-SubCell"/>
</dbReference>
<keyword evidence="6 19" id="KW-0597">Phosphoprotein</keyword>
<dbReference type="Gene3D" id="3.30.450.40">
    <property type="match status" value="2"/>
</dbReference>
<evidence type="ECO:0000256" key="14">
    <source>
        <dbReference type="ARBA" id="ARBA00023136"/>
    </source>
</evidence>
<dbReference type="Pfam" id="PF13185">
    <property type="entry name" value="GAF_2"/>
    <property type="match status" value="1"/>
</dbReference>
<dbReference type="SUPFAM" id="SSF47384">
    <property type="entry name" value="Homodimeric domain of signal transducing histidine kinase"/>
    <property type="match status" value="1"/>
</dbReference>
<dbReference type="RefSeq" id="WP_097651386.1">
    <property type="nucleotide sequence ID" value="NZ_LYXE01000062.1"/>
</dbReference>
<dbReference type="PROSITE" id="PS50109">
    <property type="entry name" value="HIS_KIN"/>
    <property type="match status" value="1"/>
</dbReference>
<dbReference type="InterPro" id="IPR029016">
    <property type="entry name" value="GAF-like_dom_sf"/>
</dbReference>
<dbReference type="EC" id="2.7.13.3" evidence="4"/>
<feature type="region of interest" description="Disordered" evidence="21">
    <location>
        <begin position="895"/>
        <end position="922"/>
    </location>
</feature>
<dbReference type="InterPro" id="IPR036097">
    <property type="entry name" value="HisK_dim/P_sf"/>
</dbReference>
<keyword evidence="12" id="KW-1133">Transmembrane helix</keyword>
<dbReference type="InterPro" id="IPR001789">
    <property type="entry name" value="Sig_transdc_resp-reg_receiver"/>
</dbReference>
<name>A0A2H3L9J2_9CHLR</name>
<dbReference type="Proteomes" id="UP000220922">
    <property type="component" value="Unassembled WGS sequence"/>
</dbReference>
<evidence type="ECO:0000256" key="21">
    <source>
        <dbReference type="SAM" id="MobiDB-lite"/>
    </source>
</evidence>
<keyword evidence="5" id="KW-1003">Cell membrane</keyword>
<evidence type="ECO:0000256" key="7">
    <source>
        <dbReference type="ARBA" id="ARBA00022679"/>
    </source>
</evidence>
<dbReference type="PRINTS" id="PR00344">
    <property type="entry name" value="BCTRLSENSOR"/>
</dbReference>
<gene>
    <name evidence="25" type="ORF">A9Q02_11245</name>
</gene>
<dbReference type="SMART" id="SM00387">
    <property type="entry name" value="HATPase_c"/>
    <property type="match status" value="1"/>
</dbReference>
<dbReference type="InterPro" id="IPR005467">
    <property type="entry name" value="His_kinase_dom"/>
</dbReference>
<keyword evidence="7" id="KW-0808">Transferase</keyword>
<sequence>MSESSKVVFRVPRGRVHRLHRKLEVLEQRYEQLDARVRRNKEDQNRLTRARTRIGVADGLDAILQTFAATVFEVGGFDGVALYMHQAQTLAVEHRLGADVSCWDDSLAESPIGAVVRTGEPLLIPDACQWRAAPSPDPLSLAVLPIRGIDRLVGVLAVVRHEADTLTESDLRFLNTLCDDVGKAIERTRFRGDQQRVVRETLLLNRMMSVIATAPDMRQALQRICVDLANAFDVPQALCALLNEDRTAQTVVAEYRDETGPSVIGSVIPIRGNLLTQDLIARRETVAIADIYLSSQREPNANGAKLRRKVSLLIVPVLINDMVIGTIGLSSPQTRVFNADEIALAERVATAVGQALTNLQLKEAAEAAAQARSEFLTNMSHEIRTPLNAVIGMAGMLASTPLNEAQREYVTTIRNGGETLLSLINDILDFSKIESGKLELEQMPFDLEECVETVLDMVAATAATKKLDLTCLIQPGVPRMLLGDIARIRQILLNLLGNAVKFTAQGDVTLTVRAAEHLPNTIDWSGDWSQPTPTEMQLTFEIQDTGIGIPPETIDRLFQAFIQADASTTRRYGGTGLGLAISKRLCELMQGQIGVSSEVGVGSTFWFTVTLPLVRDARQAELDQDGPSLFGREALIVERNPAARQMLMHHCEHWGVVAHPLASVSEVHTWLVEGHPVDVALIGTICEEPERTRVLQKLCHHLEASKTALILMVAPGAQALPTQHTYLFLRRPIKRAALHRTLLEALGLVSPQEQTHELDALEVPRQQVRARVRLLLVEDNAVNQLVAVRMLERLGYHADLAANGLEALDALERQPYDVVLMDLQMPELDGIETTKRIVSRMEPSQRPYIIAMTANAMSGDRELCLSVGMDDYISKPVRIEALDAALMRHEALHAPEVHPDPGPVAAPESDWQLLPDPDSDSSYASLGDSSYASLGDSSYASLAGSSYEPVAEPVVAPVPDMPSASVYINRATLELLGTIQGGSDPAMIVQFITLFTSEASSLIAQLRQAIVDDDLARIRRAAHTLKSTSKLVGAEPLAEASRILEEEARADAINDIQGHLARIEQLHAVTILVLEEIRVSL</sequence>
<evidence type="ECO:0000256" key="6">
    <source>
        <dbReference type="ARBA" id="ARBA00022553"/>
    </source>
</evidence>
<evidence type="ECO:0000256" key="8">
    <source>
        <dbReference type="ARBA" id="ARBA00022692"/>
    </source>
</evidence>
<evidence type="ECO:0000256" key="15">
    <source>
        <dbReference type="ARBA" id="ARBA00064003"/>
    </source>
</evidence>
<dbReference type="PANTHER" id="PTHR45339">
    <property type="entry name" value="HYBRID SIGNAL TRANSDUCTION HISTIDINE KINASE J"/>
    <property type="match status" value="1"/>
</dbReference>
<proteinExistence type="inferred from homology"/>
<evidence type="ECO:0000259" key="24">
    <source>
        <dbReference type="PROSITE" id="PS50894"/>
    </source>
</evidence>
<evidence type="ECO:0000256" key="3">
    <source>
        <dbReference type="ARBA" id="ARBA00006402"/>
    </source>
</evidence>
<evidence type="ECO:0000259" key="23">
    <source>
        <dbReference type="PROSITE" id="PS50110"/>
    </source>
</evidence>
<dbReference type="CDD" id="cd00082">
    <property type="entry name" value="HisKA"/>
    <property type="match status" value="1"/>
</dbReference>
<evidence type="ECO:0000256" key="4">
    <source>
        <dbReference type="ARBA" id="ARBA00012438"/>
    </source>
</evidence>
<dbReference type="CDD" id="cd17546">
    <property type="entry name" value="REC_hyHK_CKI1_RcsC-like"/>
    <property type="match status" value="1"/>
</dbReference>
<dbReference type="EMBL" id="LYXE01000062">
    <property type="protein sequence ID" value="PDW00006.1"/>
    <property type="molecule type" value="Genomic_DNA"/>
</dbReference>
<keyword evidence="8" id="KW-0812">Transmembrane</keyword>
<evidence type="ECO:0000256" key="12">
    <source>
        <dbReference type="ARBA" id="ARBA00022989"/>
    </source>
</evidence>
<evidence type="ECO:0000256" key="13">
    <source>
        <dbReference type="ARBA" id="ARBA00023012"/>
    </source>
</evidence>
<evidence type="ECO:0000256" key="10">
    <source>
        <dbReference type="ARBA" id="ARBA00022777"/>
    </source>
</evidence>
<organism evidence="25 26">
    <name type="scientific">Candidatus Chloroploca asiatica</name>
    <dbReference type="NCBI Taxonomy" id="1506545"/>
    <lineage>
        <taxon>Bacteria</taxon>
        <taxon>Bacillati</taxon>
        <taxon>Chloroflexota</taxon>
        <taxon>Chloroflexia</taxon>
        <taxon>Chloroflexales</taxon>
        <taxon>Chloroflexineae</taxon>
        <taxon>Oscillochloridaceae</taxon>
        <taxon>Candidatus Chloroploca</taxon>
    </lineage>
</organism>
<dbReference type="Pfam" id="PF00072">
    <property type="entry name" value="Response_reg"/>
    <property type="match status" value="1"/>
</dbReference>
<dbReference type="SMART" id="SM00448">
    <property type="entry name" value="REC"/>
    <property type="match status" value="1"/>
</dbReference>
<keyword evidence="13" id="KW-0902">Two-component regulatory system</keyword>
<comment type="similarity">
    <text evidence="3">In the N-terminal section; belongs to the phytochrome family.</text>
</comment>
<dbReference type="GO" id="GO:0000155">
    <property type="term" value="F:phosphorelay sensor kinase activity"/>
    <property type="evidence" value="ECO:0007669"/>
    <property type="project" value="InterPro"/>
</dbReference>
<evidence type="ECO:0000256" key="1">
    <source>
        <dbReference type="ARBA" id="ARBA00000085"/>
    </source>
</evidence>
<dbReference type="GO" id="GO:0005524">
    <property type="term" value="F:ATP binding"/>
    <property type="evidence" value="ECO:0007669"/>
    <property type="project" value="UniProtKB-KW"/>
</dbReference>
<dbReference type="SMART" id="SM00065">
    <property type="entry name" value="GAF"/>
    <property type="match status" value="2"/>
</dbReference>
<dbReference type="Gene3D" id="1.10.287.130">
    <property type="match status" value="1"/>
</dbReference>
<keyword evidence="11" id="KW-0067">ATP-binding</keyword>
<feature type="domain" description="Response regulatory" evidence="23">
    <location>
        <begin position="773"/>
        <end position="890"/>
    </location>
</feature>
<evidence type="ECO:0000256" key="18">
    <source>
        <dbReference type="PROSITE-ProRule" id="PRU00110"/>
    </source>
</evidence>
<evidence type="ECO:0000256" key="17">
    <source>
        <dbReference type="ARBA" id="ARBA00074306"/>
    </source>
</evidence>
<dbReference type="AlphaFoldDB" id="A0A2H3L9J2"/>
<dbReference type="InterPro" id="IPR011006">
    <property type="entry name" value="CheY-like_superfamily"/>
</dbReference>
<dbReference type="SUPFAM" id="SSF52172">
    <property type="entry name" value="CheY-like"/>
    <property type="match status" value="2"/>
</dbReference>
<dbReference type="FunFam" id="3.30.565.10:FF:000010">
    <property type="entry name" value="Sensor histidine kinase RcsC"/>
    <property type="match status" value="1"/>
</dbReference>
<evidence type="ECO:0000259" key="22">
    <source>
        <dbReference type="PROSITE" id="PS50109"/>
    </source>
</evidence>
<dbReference type="InterPro" id="IPR008207">
    <property type="entry name" value="Sig_transdc_His_kin_Hpt_dom"/>
</dbReference>
<accession>A0A2H3L9J2</accession>
<dbReference type="InterPro" id="IPR004358">
    <property type="entry name" value="Sig_transdc_His_kin-like_C"/>
</dbReference>
<dbReference type="Pfam" id="PF02518">
    <property type="entry name" value="HATPase_c"/>
    <property type="match status" value="1"/>
</dbReference>
<evidence type="ECO:0000256" key="20">
    <source>
        <dbReference type="SAM" id="Coils"/>
    </source>
</evidence>